<dbReference type="EMBL" id="QGKX02001290">
    <property type="protein sequence ID" value="KAF3538154.1"/>
    <property type="molecule type" value="Genomic_DNA"/>
</dbReference>
<organism evidence="2 3">
    <name type="scientific">Brassica cretica</name>
    <name type="common">Mustard</name>
    <dbReference type="NCBI Taxonomy" id="69181"/>
    <lineage>
        <taxon>Eukaryota</taxon>
        <taxon>Viridiplantae</taxon>
        <taxon>Streptophyta</taxon>
        <taxon>Embryophyta</taxon>
        <taxon>Tracheophyta</taxon>
        <taxon>Spermatophyta</taxon>
        <taxon>Magnoliopsida</taxon>
        <taxon>eudicotyledons</taxon>
        <taxon>Gunneridae</taxon>
        <taxon>Pentapetalae</taxon>
        <taxon>rosids</taxon>
        <taxon>malvids</taxon>
        <taxon>Brassicales</taxon>
        <taxon>Brassicaceae</taxon>
        <taxon>Brassiceae</taxon>
        <taxon>Brassica</taxon>
    </lineage>
</organism>
<accession>A0A8S9QIU8</accession>
<proteinExistence type="predicted"/>
<comment type="caution">
    <text evidence="2">The sequence shown here is derived from an EMBL/GenBank/DDBJ whole genome shotgun (WGS) entry which is preliminary data.</text>
</comment>
<dbReference type="Proteomes" id="UP000712600">
    <property type="component" value="Unassembled WGS sequence"/>
</dbReference>
<evidence type="ECO:0000313" key="3">
    <source>
        <dbReference type="Proteomes" id="UP000712600"/>
    </source>
</evidence>
<reference evidence="2" key="1">
    <citation type="submission" date="2019-12" db="EMBL/GenBank/DDBJ databases">
        <title>Genome sequencing and annotation of Brassica cretica.</title>
        <authorList>
            <person name="Studholme D.J."/>
            <person name="Sarris P."/>
        </authorList>
    </citation>
    <scope>NUCLEOTIDE SEQUENCE</scope>
    <source>
        <strain evidence="2">PFS-109/04</strain>
        <tissue evidence="2">Leaf</tissue>
    </source>
</reference>
<protein>
    <submittedName>
        <fullName evidence="2">Uncharacterized protein</fullName>
    </submittedName>
</protein>
<dbReference type="AlphaFoldDB" id="A0A8S9QIU8"/>
<evidence type="ECO:0000256" key="1">
    <source>
        <dbReference type="SAM" id="MobiDB-lite"/>
    </source>
</evidence>
<sequence length="98" mass="10619">MCDRDGPVSGCVPHRSLSSSQIAAPTLPRERDRSDLPRSRSACQDVEWYESSHPPLGVAATLETALRPLASVFRHLRSNVAHTSPAHPYGFGSQTPSP</sequence>
<feature type="compositionally biased region" description="Basic and acidic residues" evidence="1">
    <location>
        <begin position="28"/>
        <end position="38"/>
    </location>
</feature>
<feature type="region of interest" description="Disordered" evidence="1">
    <location>
        <begin position="1"/>
        <end position="44"/>
    </location>
</feature>
<name>A0A8S9QIU8_BRACR</name>
<evidence type="ECO:0000313" key="2">
    <source>
        <dbReference type="EMBL" id="KAF3538154.1"/>
    </source>
</evidence>
<gene>
    <name evidence="2" type="ORF">F2Q69_00021125</name>
</gene>